<sequence>MNKALLKEYLIVLPDNQNRICSGNYRCAYSLNSTESEYGFVEDFDCHDYGVGCWLMFSKSCCYNGQDILTSEKIENLIASVKLNLDGAPKVKPGMPDVRRLCTQIGTSIGMDFRVQEVHPK</sequence>
<dbReference type="EMBL" id="JACEGQ020000005">
    <property type="protein sequence ID" value="KAH8508740.1"/>
    <property type="molecule type" value="Genomic_DNA"/>
</dbReference>
<reference evidence="1" key="1">
    <citation type="journal article" date="2021" name="J. Hered.">
        <title>Genome Assembly of Salicaceae Populus deltoides (Eastern Cottonwood) I-69 Based on Nanopore Sequencing and Hi-C Technologies.</title>
        <authorList>
            <person name="Bai S."/>
            <person name="Wu H."/>
            <person name="Zhang J."/>
            <person name="Pan Z."/>
            <person name="Zhao W."/>
            <person name="Li Z."/>
            <person name="Tong C."/>
        </authorList>
    </citation>
    <scope>NUCLEOTIDE SEQUENCE</scope>
    <source>
        <tissue evidence="1">Leaf</tissue>
    </source>
</reference>
<protein>
    <submittedName>
        <fullName evidence="1">Uncharacterized protein</fullName>
    </submittedName>
</protein>
<accession>A0A8T2YUN0</accession>
<comment type="caution">
    <text evidence="1">The sequence shown here is derived from an EMBL/GenBank/DDBJ whole genome shotgun (WGS) entry which is preliminary data.</text>
</comment>
<dbReference type="Proteomes" id="UP000807159">
    <property type="component" value="Chromosome 5"/>
</dbReference>
<proteinExistence type="predicted"/>
<gene>
    <name evidence="1" type="ORF">H0E87_010759</name>
</gene>
<dbReference type="AlphaFoldDB" id="A0A8T2YUN0"/>
<organism evidence="1 2">
    <name type="scientific">Populus deltoides</name>
    <name type="common">Eastern poplar</name>
    <name type="synonym">Eastern cottonwood</name>
    <dbReference type="NCBI Taxonomy" id="3696"/>
    <lineage>
        <taxon>Eukaryota</taxon>
        <taxon>Viridiplantae</taxon>
        <taxon>Streptophyta</taxon>
        <taxon>Embryophyta</taxon>
        <taxon>Tracheophyta</taxon>
        <taxon>Spermatophyta</taxon>
        <taxon>Magnoliopsida</taxon>
        <taxon>eudicotyledons</taxon>
        <taxon>Gunneridae</taxon>
        <taxon>Pentapetalae</taxon>
        <taxon>rosids</taxon>
        <taxon>fabids</taxon>
        <taxon>Malpighiales</taxon>
        <taxon>Salicaceae</taxon>
        <taxon>Saliceae</taxon>
        <taxon>Populus</taxon>
    </lineage>
</organism>
<evidence type="ECO:0000313" key="2">
    <source>
        <dbReference type="Proteomes" id="UP000807159"/>
    </source>
</evidence>
<keyword evidence="2" id="KW-1185">Reference proteome</keyword>
<evidence type="ECO:0000313" key="1">
    <source>
        <dbReference type="EMBL" id="KAH8508740.1"/>
    </source>
</evidence>
<name>A0A8T2YUN0_POPDE</name>